<sequence length="260" mass="28784">MSSFDSYNAKTTSISYPWPAEVNGIERIALSAQGDLQRVLSAFFARPIVIALVYSETTRQKSLQSPMEPVQTPTEAIIQSASPESPITQTRQVHLQCAGKIVCTATSTVRITSPDCARLFLQEKYAIGQMFRRLEKVPAFELLSVALGPVKGERQPSSSFTVSKDDSKQLWRKYTLVIPNFECEILEVFPSREMFLRGENWLTGTRADSIPELGGIVATKVDGNSPMVFKQSLSLVLAAGFLIMLIFEVSIYAGGRSRFC</sequence>
<reference evidence="2" key="1">
    <citation type="submission" date="2021-02" db="EMBL/GenBank/DDBJ databases">
        <title>Psilocybe cubensis genome.</title>
        <authorList>
            <person name="Mckernan K.J."/>
            <person name="Crawford S."/>
            <person name="Trippe A."/>
            <person name="Kane L.T."/>
            <person name="Mclaughlin S."/>
        </authorList>
    </citation>
    <scope>NUCLEOTIDE SEQUENCE [LARGE SCALE GENOMIC DNA]</scope>
    <source>
        <strain evidence="2">MGC-MH-2018</strain>
    </source>
</reference>
<keyword evidence="1" id="KW-1133">Transmembrane helix</keyword>
<evidence type="ECO:0000256" key="1">
    <source>
        <dbReference type="SAM" id="Phobius"/>
    </source>
</evidence>
<gene>
    <name evidence="2" type="ORF">JR316_008801</name>
</gene>
<dbReference type="SUPFAM" id="SSF64288">
    <property type="entry name" value="Chorismate lyase-like"/>
    <property type="match status" value="1"/>
</dbReference>
<dbReference type="InterPro" id="IPR028978">
    <property type="entry name" value="Chorismate_lyase_/UTRA_dom_sf"/>
</dbReference>
<feature type="transmembrane region" description="Helical" evidence="1">
    <location>
        <begin position="233"/>
        <end position="254"/>
    </location>
</feature>
<accession>A0A8H7XVE4</accession>
<dbReference type="OrthoDB" id="5673at2759"/>
<dbReference type="EMBL" id="JAFIQS010000008">
    <property type="protein sequence ID" value="KAG5166711.1"/>
    <property type="molecule type" value="Genomic_DNA"/>
</dbReference>
<dbReference type="Gene3D" id="3.40.1410.10">
    <property type="entry name" value="Chorismate lyase-like"/>
    <property type="match status" value="1"/>
</dbReference>
<name>A0A8H7XVE4_PSICU</name>
<proteinExistence type="predicted"/>
<evidence type="ECO:0000313" key="2">
    <source>
        <dbReference type="EMBL" id="KAG5166711.1"/>
    </source>
</evidence>
<keyword evidence="1" id="KW-0812">Transmembrane</keyword>
<protein>
    <submittedName>
        <fullName evidence="2">Uncharacterized protein</fullName>
    </submittedName>
</protein>
<comment type="caution">
    <text evidence="2">The sequence shown here is derived from an EMBL/GenBank/DDBJ whole genome shotgun (WGS) entry which is preliminary data.</text>
</comment>
<keyword evidence="1" id="KW-0472">Membrane</keyword>
<dbReference type="AlphaFoldDB" id="A0A8H7XVE4"/>
<organism evidence="2">
    <name type="scientific">Psilocybe cubensis</name>
    <name type="common">Psychedelic mushroom</name>
    <name type="synonym">Stropharia cubensis</name>
    <dbReference type="NCBI Taxonomy" id="181762"/>
    <lineage>
        <taxon>Eukaryota</taxon>
        <taxon>Fungi</taxon>
        <taxon>Dikarya</taxon>
        <taxon>Basidiomycota</taxon>
        <taxon>Agaricomycotina</taxon>
        <taxon>Agaricomycetes</taxon>
        <taxon>Agaricomycetidae</taxon>
        <taxon>Agaricales</taxon>
        <taxon>Agaricineae</taxon>
        <taxon>Strophariaceae</taxon>
        <taxon>Psilocybe</taxon>
    </lineage>
</organism>